<gene>
    <name evidence="3" type="ORF">BDP27DRAFT_1427407</name>
</gene>
<dbReference type="EMBL" id="JADNRY010000159">
    <property type="protein sequence ID" value="KAF9062897.1"/>
    <property type="molecule type" value="Genomic_DNA"/>
</dbReference>
<feature type="region of interest" description="Disordered" evidence="1">
    <location>
        <begin position="193"/>
        <end position="214"/>
    </location>
</feature>
<reference evidence="3" key="1">
    <citation type="submission" date="2020-11" db="EMBL/GenBank/DDBJ databases">
        <authorList>
            <consortium name="DOE Joint Genome Institute"/>
            <person name="Ahrendt S."/>
            <person name="Riley R."/>
            <person name="Andreopoulos W."/>
            <person name="Labutti K."/>
            <person name="Pangilinan J."/>
            <person name="Ruiz-Duenas F.J."/>
            <person name="Barrasa J.M."/>
            <person name="Sanchez-Garcia M."/>
            <person name="Camarero S."/>
            <person name="Miyauchi S."/>
            <person name="Serrano A."/>
            <person name="Linde D."/>
            <person name="Babiker R."/>
            <person name="Drula E."/>
            <person name="Ayuso-Fernandez I."/>
            <person name="Pacheco R."/>
            <person name="Padilla G."/>
            <person name="Ferreira P."/>
            <person name="Barriuso J."/>
            <person name="Kellner H."/>
            <person name="Castanera R."/>
            <person name="Alfaro M."/>
            <person name="Ramirez L."/>
            <person name="Pisabarro A.G."/>
            <person name="Kuo A."/>
            <person name="Tritt A."/>
            <person name="Lipzen A."/>
            <person name="He G."/>
            <person name="Yan M."/>
            <person name="Ng V."/>
            <person name="Cullen D."/>
            <person name="Martin F."/>
            <person name="Rosso M.-N."/>
            <person name="Henrissat B."/>
            <person name="Hibbett D."/>
            <person name="Martinez A.T."/>
            <person name="Grigoriev I.V."/>
        </authorList>
    </citation>
    <scope>NUCLEOTIDE SEQUENCE</scope>
    <source>
        <strain evidence="3">AH 40177</strain>
    </source>
</reference>
<evidence type="ECO:0000313" key="3">
    <source>
        <dbReference type="EMBL" id="KAF9062897.1"/>
    </source>
</evidence>
<protein>
    <submittedName>
        <fullName evidence="3">Uncharacterized protein</fullName>
    </submittedName>
</protein>
<evidence type="ECO:0000256" key="2">
    <source>
        <dbReference type="SAM" id="Phobius"/>
    </source>
</evidence>
<organism evidence="3 4">
    <name type="scientific">Rhodocollybia butyracea</name>
    <dbReference type="NCBI Taxonomy" id="206335"/>
    <lineage>
        <taxon>Eukaryota</taxon>
        <taxon>Fungi</taxon>
        <taxon>Dikarya</taxon>
        <taxon>Basidiomycota</taxon>
        <taxon>Agaricomycotina</taxon>
        <taxon>Agaricomycetes</taxon>
        <taxon>Agaricomycetidae</taxon>
        <taxon>Agaricales</taxon>
        <taxon>Marasmiineae</taxon>
        <taxon>Omphalotaceae</taxon>
        <taxon>Rhodocollybia</taxon>
    </lineage>
</organism>
<keyword evidence="2" id="KW-0472">Membrane</keyword>
<feature type="transmembrane region" description="Helical" evidence="2">
    <location>
        <begin position="82"/>
        <end position="102"/>
    </location>
</feature>
<name>A0A9P5U1W8_9AGAR</name>
<keyword evidence="2" id="KW-1133">Transmembrane helix</keyword>
<accession>A0A9P5U1W8</accession>
<evidence type="ECO:0000313" key="4">
    <source>
        <dbReference type="Proteomes" id="UP000772434"/>
    </source>
</evidence>
<dbReference type="AlphaFoldDB" id="A0A9P5U1W8"/>
<evidence type="ECO:0000256" key="1">
    <source>
        <dbReference type="SAM" id="MobiDB-lite"/>
    </source>
</evidence>
<feature type="transmembrane region" description="Helical" evidence="2">
    <location>
        <begin position="38"/>
        <end position="61"/>
    </location>
</feature>
<comment type="caution">
    <text evidence="3">The sequence shown here is derived from an EMBL/GenBank/DDBJ whole genome shotgun (WGS) entry which is preliminary data.</text>
</comment>
<dbReference type="OrthoDB" id="3203775at2759"/>
<proteinExistence type="predicted"/>
<dbReference type="Proteomes" id="UP000772434">
    <property type="component" value="Unassembled WGS sequence"/>
</dbReference>
<keyword evidence="2" id="KW-0812">Transmembrane</keyword>
<keyword evidence="4" id="KW-1185">Reference proteome</keyword>
<sequence>MISHKVNELAVTTQLLVHWTLAIDLLANQAVTALNTNLAITGGTLCAATDLFIAVVMLHTMSTIKTTYTGTQSLLRRISMQSMACGIATSVSTTLMLTFFVTQIPKPGAIIFDLLGRIYTLTILFNYLMLRKPVADANATENPTLDRPQTVIFGPMIPQTYTIPRISMELTSIHGTGSVQFTSIYETNSGLVHRGGTEGSESWRPTDGFGGTSY</sequence>
<feature type="transmembrane region" description="Helical" evidence="2">
    <location>
        <begin position="108"/>
        <end position="128"/>
    </location>
</feature>